<evidence type="ECO:0000256" key="1">
    <source>
        <dbReference type="ARBA" id="ARBA00001539"/>
    </source>
</evidence>
<dbReference type="Gene3D" id="3.90.25.10">
    <property type="entry name" value="UDP-galactose 4-epimerase, domain 1"/>
    <property type="match status" value="1"/>
</dbReference>
<dbReference type="Pfam" id="PF16363">
    <property type="entry name" value="GDP_Man_Dehyd"/>
    <property type="match status" value="1"/>
</dbReference>
<evidence type="ECO:0000256" key="6">
    <source>
        <dbReference type="ARBA" id="ARBA00023027"/>
    </source>
</evidence>
<evidence type="ECO:0000256" key="7">
    <source>
        <dbReference type="ARBA" id="ARBA00023239"/>
    </source>
</evidence>
<evidence type="ECO:0000256" key="5">
    <source>
        <dbReference type="ARBA" id="ARBA00016977"/>
    </source>
</evidence>
<dbReference type="PANTHER" id="PTHR43000">
    <property type="entry name" value="DTDP-D-GLUCOSE 4,6-DEHYDRATASE-RELATED"/>
    <property type="match status" value="1"/>
</dbReference>
<dbReference type="AlphaFoldDB" id="A0A8J3QQK0"/>
<keyword evidence="6" id="KW-0520">NAD</keyword>
<feature type="domain" description="NAD(P)-binding" evidence="9">
    <location>
        <begin position="19"/>
        <end position="320"/>
    </location>
</feature>
<dbReference type="InterPro" id="IPR036291">
    <property type="entry name" value="NAD(P)-bd_dom_sf"/>
</dbReference>
<dbReference type="EC" id="4.2.1.46" evidence="4 8"/>
<dbReference type="Proteomes" id="UP000642748">
    <property type="component" value="Unassembled WGS sequence"/>
</dbReference>
<dbReference type="Gene3D" id="3.40.50.720">
    <property type="entry name" value="NAD(P)-binding Rossmann-like Domain"/>
    <property type="match status" value="1"/>
</dbReference>
<dbReference type="EMBL" id="BONZ01000019">
    <property type="protein sequence ID" value="GIH13957.1"/>
    <property type="molecule type" value="Genomic_DNA"/>
</dbReference>
<dbReference type="CDD" id="cd05246">
    <property type="entry name" value="dTDP_GD_SDR_e"/>
    <property type="match status" value="1"/>
</dbReference>
<reference evidence="10" key="1">
    <citation type="submission" date="2021-01" db="EMBL/GenBank/DDBJ databases">
        <title>Whole genome shotgun sequence of Rugosimonospora africana NBRC 104875.</title>
        <authorList>
            <person name="Komaki H."/>
            <person name="Tamura T."/>
        </authorList>
    </citation>
    <scope>NUCLEOTIDE SEQUENCE</scope>
    <source>
        <strain evidence="10">NBRC 104875</strain>
    </source>
</reference>
<organism evidence="10 11">
    <name type="scientific">Rugosimonospora africana</name>
    <dbReference type="NCBI Taxonomy" id="556532"/>
    <lineage>
        <taxon>Bacteria</taxon>
        <taxon>Bacillati</taxon>
        <taxon>Actinomycetota</taxon>
        <taxon>Actinomycetes</taxon>
        <taxon>Micromonosporales</taxon>
        <taxon>Micromonosporaceae</taxon>
        <taxon>Rugosimonospora</taxon>
    </lineage>
</organism>
<evidence type="ECO:0000313" key="10">
    <source>
        <dbReference type="EMBL" id="GIH13957.1"/>
    </source>
</evidence>
<evidence type="ECO:0000313" key="11">
    <source>
        <dbReference type="Proteomes" id="UP000642748"/>
    </source>
</evidence>
<comment type="catalytic activity">
    <reaction evidence="1 8">
        <text>dTDP-alpha-D-glucose = dTDP-4-dehydro-6-deoxy-alpha-D-glucose + H2O</text>
        <dbReference type="Rhea" id="RHEA:17221"/>
        <dbReference type="ChEBI" id="CHEBI:15377"/>
        <dbReference type="ChEBI" id="CHEBI:57477"/>
        <dbReference type="ChEBI" id="CHEBI:57649"/>
        <dbReference type="EC" id="4.2.1.46"/>
    </reaction>
</comment>
<evidence type="ECO:0000256" key="8">
    <source>
        <dbReference type="RuleBase" id="RU004473"/>
    </source>
</evidence>
<dbReference type="GO" id="GO:0009225">
    <property type="term" value="P:nucleotide-sugar metabolic process"/>
    <property type="evidence" value="ECO:0007669"/>
    <property type="project" value="InterPro"/>
</dbReference>
<dbReference type="InterPro" id="IPR016040">
    <property type="entry name" value="NAD(P)-bd_dom"/>
</dbReference>
<gene>
    <name evidence="10" type="primary">rfbB</name>
    <name evidence="10" type="ORF">Raf01_21290</name>
</gene>
<comment type="similarity">
    <text evidence="3 8">Belongs to the NAD(P)-dependent epimerase/dehydratase family. dTDP-glucose dehydratase subfamily.</text>
</comment>
<accession>A0A8J3QQK0</accession>
<keyword evidence="7 8" id="KW-0456">Lyase</keyword>
<sequence length="358" mass="38522">MVRVSPITVRYNLSLVRVLVTGGAGFIGSNYVRGVLSGKYPSMAGAQVTVLDKLTYSGNLENLAEHRDDPRLTFVQGDICDAALLTELLPGHTAVVHFAAESHVDRSILGAAPFVTTNVLGTQVLLDAARLAGVDRFVHVSTDEVYGSIEEGSWTESWPLAPNSPYSASKAGSDLLALAAYRTHGLDVVVTRCSNNYGHYQFPEKVIPLFVTNLLDGRKIPLYGDGGNIRDWLHVDDHCLGIQLALEKGRGGEVYNIGGGTELTNRELTERLLSACGADWSSVEQVTDRKGHDRRYSLDISKISNELGYAPQIDFESGLAATVRFYTDNRAWWEPLKVAASLPVGPPAPGTAPGGSAG</sequence>
<evidence type="ECO:0000259" key="9">
    <source>
        <dbReference type="Pfam" id="PF16363"/>
    </source>
</evidence>
<comment type="caution">
    <text evidence="10">The sequence shown here is derived from an EMBL/GenBank/DDBJ whole genome shotgun (WGS) entry which is preliminary data.</text>
</comment>
<name>A0A8J3QQK0_9ACTN</name>
<dbReference type="SUPFAM" id="SSF51735">
    <property type="entry name" value="NAD(P)-binding Rossmann-fold domains"/>
    <property type="match status" value="1"/>
</dbReference>
<dbReference type="InterPro" id="IPR005888">
    <property type="entry name" value="dTDP_Gluc_deHydtase"/>
</dbReference>
<evidence type="ECO:0000256" key="4">
    <source>
        <dbReference type="ARBA" id="ARBA00011990"/>
    </source>
</evidence>
<evidence type="ECO:0000256" key="3">
    <source>
        <dbReference type="ARBA" id="ARBA00008178"/>
    </source>
</evidence>
<dbReference type="NCBIfam" id="TIGR01181">
    <property type="entry name" value="dTDP_gluc_dehyt"/>
    <property type="match status" value="1"/>
</dbReference>
<dbReference type="GO" id="GO:0008460">
    <property type="term" value="F:dTDP-glucose 4,6-dehydratase activity"/>
    <property type="evidence" value="ECO:0007669"/>
    <property type="project" value="UniProtKB-EC"/>
</dbReference>
<proteinExistence type="inferred from homology"/>
<comment type="cofactor">
    <cofactor evidence="2 8">
        <name>NAD(+)</name>
        <dbReference type="ChEBI" id="CHEBI:57540"/>
    </cofactor>
</comment>
<keyword evidence="11" id="KW-1185">Reference proteome</keyword>
<protein>
    <recommendedName>
        <fullName evidence="5 8">dTDP-glucose 4,6-dehydratase</fullName>
        <ecNumber evidence="4 8">4.2.1.46</ecNumber>
    </recommendedName>
</protein>
<evidence type="ECO:0000256" key="2">
    <source>
        <dbReference type="ARBA" id="ARBA00001911"/>
    </source>
</evidence>